<feature type="transmembrane region" description="Helical" evidence="7">
    <location>
        <begin position="250"/>
        <end position="268"/>
    </location>
</feature>
<evidence type="ECO:0000313" key="9">
    <source>
        <dbReference type="Proteomes" id="UP000782554"/>
    </source>
</evidence>
<evidence type="ECO:0000313" key="8">
    <source>
        <dbReference type="EMBL" id="MBX7500638.1"/>
    </source>
</evidence>
<feature type="transmembrane region" description="Helical" evidence="7">
    <location>
        <begin position="206"/>
        <end position="230"/>
    </location>
</feature>
<gene>
    <name evidence="8" type="ORF">K3181_04205</name>
</gene>
<comment type="caution">
    <text evidence="8">The sequence shown here is derived from an EMBL/GenBank/DDBJ whole genome shotgun (WGS) entry which is preliminary data.</text>
</comment>
<keyword evidence="9" id="KW-1185">Reference proteome</keyword>
<dbReference type="RefSeq" id="WP_221601068.1">
    <property type="nucleotide sequence ID" value="NZ_JAIGNU010000001.1"/>
</dbReference>
<proteinExistence type="inferred from homology"/>
<name>A0ABS7JSS1_9SPHN</name>
<evidence type="ECO:0000256" key="5">
    <source>
        <dbReference type="ARBA" id="ARBA00023136"/>
    </source>
</evidence>
<evidence type="ECO:0000256" key="3">
    <source>
        <dbReference type="ARBA" id="ARBA00022692"/>
    </source>
</evidence>
<dbReference type="Pfam" id="PF04610">
    <property type="entry name" value="TrbL"/>
    <property type="match status" value="1"/>
</dbReference>
<feature type="region of interest" description="Disordered" evidence="6">
    <location>
        <begin position="294"/>
        <end position="320"/>
    </location>
</feature>
<evidence type="ECO:0000256" key="7">
    <source>
        <dbReference type="SAM" id="Phobius"/>
    </source>
</evidence>
<feature type="transmembrane region" description="Helical" evidence="7">
    <location>
        <begin position="43"/>
        <end position="62"/>
    </location>
</feature>
<feature type="transmembrane region" description="Helical" evidence="7">
    <location>
        <begin position="161"/>
        <end position="194"/>
    </location>
</feature>
<evidence type="ECO:0000256" key="2">
    <source>
        <dbReference type="ARBA" id="ARBA00007802"/>
    </source>
</evidence>
<feature type="transmembrane region" description="Helical" evidence="7">
    <location>
        <begin position="74"/>
        <end position="96"/>
    </location>
</feature>
<accession>A0ABS7JSS1</accession>
<organism evidence="8 9">
    <name type="scientific">Qipengyuania mesophila</name>
    <dbReference type="NCBI Taxonomy" id="2867246"/>
    <lineage>
        <taxon>Bacteria</taxon>
        <taxon>Pseudomonadati</taxon>
        <taxon>Pseudomonadota</taxon>
        <taxon>Alphaproteobacteria</taxon>
        <taxon>Sphingomonadales</taxon>
        <taxon>Erythrobacteraceae</taxon>
        <taxon>Qipengyuania</taxon>
    </lineage>
</organism>
<reference evidence="8 9" key="1">
    <citation type="submission" date="2021-08" db="EMBL/GenBank/DDBJ databases">
        <title>Comparative Genomics Analysis of the Genus Qipengyuania Reveals Extensive Genetic Diversity and Metabolic Versatility, Including the Description of Fifteen Novel Species.</title>
        <authorList>
            <person name="Liu Y."/>
        </authorList>
    </citation>
    <scope>NUCLEOTIDE SEQUENCE [LARGE SCALE GENOMIC DNA]</scope>
    <source>
        <strain evidence="8 9">YG27</strain>
    </source>
</reference>
<evidence type="ECO:0000256" key="6">
    <source>
        <dbReference type="SAM" id="MobiDB-lite"/>
    </source>
</evidence>
<feature type="region of interest" description="Disordered" evidence="6">
    <location>
        <begin position="341"/>
        <end position="392"/>
    </location>
</feature>
<protein>
    <submittedName>
        <fullName evidence="8">Type IV secretion system protein</fullName>
    </submittedName>
</protein>
<evidence type="ECO:0000256" key="4">
    <source>
        <dbReference type="ARBA" id="ARBA00022989"/>
    </source>
</evidence>
<keyword evidence="5 7" id="KW-0472">Membrane</keyword>
<dbReference type="Proteomes" id="UP000782554">
    <property type="component" value="Unassembled WGS sequence"/>
</dbReference>
<keyword evidence="3 7" id="KW-0812">Transmembrane</keyword>
<comment type="subcellular location">
    <subcellularLocation>
        <location evidence="1">Membrane</location>
        <topology evidence="1">Multi-pass membrane protein</topology>
    </subcellularLocation>
</comment>
<dbReference type="EMBL" id="JAIGNU010000001">
    <property type="protein sequence ID" value="MBX7500638.1"/>
    <property type="molecule type" value="Genomic_DNA"/>
</dbReference>
<evidence type="ECO:0000256" key="1">
    <source>
        <dbReference type="ARBA" id="ARBA00004141"/>
    </source>
</evidence>
<dbReference type="InterPro" id="IPR007688">
    <property type="entry name" value="Conjugal_tfr_TrbL/VirB6"/>
</dbReference>
<keyword evidence="4 7" id="KW-1133">Transmembrane helix</keyword>
<sequence>MSCGAPVATLGTIQRYSVWLDCQAETIGRDGFLGLAGYSLDSGILTALLTIFVALIGYRLILNREIDLSDGVGWAVRVGIVLALLTGWTAFQTLFYDVAIAWPSELASRIGESSGMLEDPAGARAQRAYDALRVGLEGFQPSGEEGGNYYAQRPLPTTATLFFVSTVGLAGAVRLAAAFLLAIAPFPIMALLAGPGAGLFLGWVRALLTTVFATTGLALSSSLGLLAVEAELSRMQALGLASWRAIDEQAPLAIVVTFLLVGTLILFASSKLASGITVVAWRLPATAGTSVVREQGHSEQASLPMASVDRAGQEAASRGGVARPVAVSEAFERTIRRENDAAGGGSVVGPFMTSTGKAGHETAGTRHASSYTRSRTPLGRRHRSTIKRDGRA</sequence>
<comment type="similarity">
    <text evidence="2">Belongs to the TrbL/VirB6 family.</text>
</comment>